<organism evidence="2 3">
    <name type="scientific">Bdellovibrio bacteriovorus</name>
    <dbReference type="NCBI Taxonomy" id="959"/>
    <lineage>
        <taxon>Bacteria</taxon>
        <taxon>Pseudomonadati</taxon>
        <taxon>Bdellovibrionota</taxon>
        <taxon>Bdellovibrionia</taxon>
        <taxon>Bdellovibrionales</taxon>
        <taxon>Pseudobdellovibrionaceae</taxon>
        <taxon>Bdellovibrio</taxon>
    </lineage>
</organism>
<feature type="signal peptide" evidence="1">
    <location>
        <begin position="1"/>
        <end position="17"/>
    </location>
</feature>
<dbReference type="EMBL" id="LUKE01000004">
    <property type="protein sequence ID" value="KYG63078.1"/>
    <property type="molecule type" value="Genomic_DNA"/>
</dbReference>
<keyword evidence="3" id="KW-1185">Reference proteome</keyword>
<reference evidence="2 3" key="1">
    <citation type="submission" date="2016-03" db="EMBL/GenBank/DDBJ databases">
        <authorList>
            <person name="Ploux O."/>
        </authorList>
    </citation>
    <scope>NUCLEOTIDE SEQUENCE [LARGE SCALE GENOMIC DNA]</scope>
    <source>
        <strain evidence="2 3">R0</strain>
    </source>
</reference>
<comment type="caution">
    <text evidence="2">The sequence shown here is derived from an EMBL/GenBank/DDBJ whole genome shotgun (WGS) entry which is preliminary data.</text>
</comment>
<feature type="chain" id="PRO_5007572881" description="Hydrolase" evidence="1">
    <location>
        <begin position="18"/>
        <end position="239"/>
    </location>
</feature>
<keyword evidence="1" id="KW-0732">Signal</keyword>
<evidence type="ECO:0008006" key="4">
    <source>
        <dbReference type="Google" id="ProtNLM"/>
    </source>
</evidence>
<dbReference type="InterPro" id="IPR036866">
    <property type="entry name" value="RibonucZ/Hydroxyglut_hydro"/>
</dbReference>
<dbReference type="AlphaFoldDB" id="A0A150WHL9"/>
<gene>
    <name evidence="2" type="ORF">AZI86_15270</name>
</gene>
<evidence type="ECO:0000313" key="3">
    <source>
        <dbReference type="Proteomes" id="UP000075320"/>
    </source>
</evidence>
<evidence type="ECO:0000313" key="2">
    <source>
        <dbReference type="EMBL" id="KYG63078.1"/>
    </source>
</evidence>
<sequence length="239" mass="27299">MKTLVMFVILFSASRIAPATLARGIVVWNVGQGQWITMPEQNTCFHFDMGGEFFPWESLKKLCAHRANEVLLSHWDWDHIGALAQSKIIKTLPDICIRFAPRGPASPRKVKILKKFRSCSTEPLSISSWTPPLSKNSNDSSRVYLFKNILMPGDSTKKLEELWSKTPWVASAQVLVLGHHGSNTSTSEMLLNRLANLKISISSARWRRYSHPHPQTIARLKKFRTPLLRTEDWGHIWLE</sequence>
<accession>A0A150WHL9</accession>
<dbReference type="OrthoDB" id="9761531at2"/>
<dbReference type="InterPro" id="IPR052159">
    <property type="entry name" value="Competence_DNA_uptake"/>
</dbReference>
<dbReference type="PANTHER" id="PTHR30619">
    <property type="entry name" value="DNA INTERNALIZATION/COMPETENCE PROTEIN COMEC/REC2"/>
    <property type="match status" value="1"/>
</dbReference>
<evidence type="ECO:0000256" key="1">
    <source>
        <dbReference type="SAM" id="SignalP"/>
    </source>
</evidence>
<dbReference type="RefSeq" id="WP_061836153.1">
    <property type="nucleotide sequence ID" value="NZ_LUKE01000004.1"/>
</dbReference>
<dbReference type="Proteomes" id="UP000075320">
    <property type="component" value="Unassembled WGS sequence"/>
</dbReference>
<dbReference type="PANTHER" id="PTHR30619:SF1">
    <property type="entry name" value="RECOMBINATION PROTEIN 2"/>
    <property type="match status" value="1"/>
</dbReference>
<dbReference type="Gene3D" id="3.60.15.10">
    <property type="entry name" value="Ribonuclease Z/Hydroxyacylglutathione hydrolase-like"/>
    <property type="match status" value="1"/>
</dbReference>
<proteinExistence type="predicted"/>
<name>A0A150WHL9_BDEBC</name>
<protein>
    <recommendedName>
        <fullName evidence="4">Hydrolase</fullName>
    </recommendedName>
</protein>
<dbReference type="SUPFAM" id="SSF56281">
    <property type="entry name" value="Metallo-hydrolase/oxidoreductase"/>
    <property type="match status" value="1"/>
</dbReference>